<dbReference type="EMBL" id="JAQSIO010000001">
    <property type="protein sequence ID" value="MDD0813515.1"/>
    <property type="molecule type" value="Genomic_DNA"/>
</dbReference>
<keyword evidence="4" id="KW-1185">Reference proteome</keyword>
<protein>
    <submittedName>
        <fullName evidence="3">DUF4136 domain-containing protein</fullName>
    </submittedName>
</protein>
<accession>A0ABT5MA99</accession>
<dbReference type="PROSITE" id="PS51257">
    <property type="entry name" value="PROKAR_LIPOPROTEIN"/>
    <property type="match status" value="1"/>
</dbReference>
<evidence type="ECO:0000259" key="2">
    <source>
        <dbReference type="Pfam" id="PF13590"/>
    </source>
</evidence>
<gene>
    <name evidence="3" type="ORF">PSQ39_02610</name>
</gene>
<dbReference type="RefSeq" id="WP_273925032.1">
    <property type="nucleotide sequence ID" value="NZ_JAQSIN010000005.1"/>
</dbReference>
<dbReference type="Pfam" id="PF13590">
    <property type="entry name" value="DUF4136"/>
    <property type="match status" value="1"/>
</dbReference>
<sequence>MKWLIPFLAALTLGLSGCASTRWEVDSDVETYATSPVIAPGSSFRFERLPSQQQATPPEAQDRVEALAQAALEKVGLRRDDANAQFSIQVGVRSTTVTDPFAPYPFGGWPGYGWSGRVWAGRGMYYGSGTRGLWGGMPYAPPRTLREVALLIRSHSDGRTVYETHAASDGLTRSEAVTLGALFEAALAGFPTPPSGLRRVSIDVVMPP</sequence>
<feature type="chain" id="PRO_5045289083" evidence="1">
    <location>
        <begin position="22"/>
        <end position="208"/>
    </location>
</feature>
<proteinExistence type="predicted"/>
<organism evidence="3 4">
    <name type="scientific">Curvibacter microcysteis</name>
    <dbReference type="NCBI Taxonomy" id="3026419"/>
    <lineage>
        <taxon>Bacteria</taxon>
        <taxon>Pseudomonadati</taxon>
        <taxon>Pseudomonadota</taxon>
        <taxon>Betaproteobacteria</taxon>
        <taxon>Burkholderiales</taxon>
        <taxon>Comamonadaceae</taxon>
        <taxon>Curvibacter</taxon>
    </lineage>
</organism>
<evidence type="ECO:0000256" key="1">
    <source>
        <dbReference type="SAM" id="SignalP"/>
    </source>
</evidence>
<dbReference type="Proteomes" id="UP001528672">
    <property type="component" value="Unassembled WGS sequence"/>
</dbReference>
<dbReference type="InterPro" id="IPR025411">
    <property type="entry name" value="DUF4136"/>
</dbReference>
<comment type="caution">
    <text evidence="3">The sequence shown here is derived from an EMBL/GenBank/DDBJ whole genome shotgun (WGS) entry which is preliminary data.</text>
</comment>
<keyword evidence="1" id="KW-0732">Signal</keyword>
<reference evidence="3 4" key="1">
    <citation type="submission" date="2023-02" db="EMBL/GenBank/DDBJ databases">
        <title>Bacterial whole genome sequence for Curvibacter sp. HBC28.</title>
        <authorList>
            <person name="Le V."/>
            <person name="Ko S.-R."/>
            <person name="Ahn C.-Y."/>
            <person name="Oh H.-M."/>
        </authorList>
    </citation>
    <scope>NUCLEOTIDE SEQUENCE [LARGE SCALE GENOMIC DNA]</scope>
    <source>
        <strain evidence="3 4">HBC28</strain>
    </source>
</reference>
<evidence type="ECO:0000313" key="3">
    <source>
        <dbReference type="EMBL" id="MDD0813515.1"/>
    </source>
</evidence>
<dbReference type="Gene3D" id="3.30.160.670">
    <property type="match status" value="1"/>
</dbReference>
<feature type="signal peptide" evidence="1">
    <location>
        <begin position="1"/>
        <end position="21"/>
    </location>
</feature>
<evidence type="ECO:0000313" key="4">
    <source>
        <dbReference type="Proteomes" id="UP001528672"/>
    </source>
</evidence>
<feature type="domain" description="DUF4136" evidence="2">
    <location>
        <begin position="41"/>
        <end position="191"/>
    </location>
</feature>
<name>A0ABT5MA99_9BURK</name>